<dbReference type="EMBL" id="CP034209">
    <property type="protein sequence ID" value="QBZ64308.1"/>
    <property type="molecule type" value="Genomic_DNA"/>
</dbReference>
<dbReference type="Pfam" id="PF08240">
    <property type="entry name" value="ADH_N"/>
    <property type="match status" value="1"/>
</dbReference>
<feature type="domain" description="Enoyl reductase (ER)" evidence="3">
    <location>
        <begin position="161"/>
        <end position="501"/>
    </location>
</feature>
<gene>
    <name evidence="4" type="ORF">PoMZ_06003</name>
</gene>
<protein>
    <recommendedName>
        <fullName evidence="3">Enoyl reductase (ER) domain-containing protein</fullName>
    </recommendedName>
</protein>
<organism evidence="4 5">
    <name type="scientific">Pyricularia oryzae</name>
    <name type="common">Rice blast fungus</name>
    <name type="synonym">Magnaporthe oryzae</name>
    <dbReference type="NCBI Taxonomy" id="318829"/>
    <lineage>
        <taxon>Eukaryota</taxon>
        <taxon>Fungi</taxon>
        <taxon>Dikarya</taxon>
        <taxon>Ascomycota</taxon>
        <taxon>Pezizomycotina</taxon>
        <taxon>Sordariomycetes</taxon>
        <taxon>Sordariomycetidae</taxon>
        <taxon>Magnaporthales</taxon>
        <taxon>Pyriculariaceae</taxon>
        <taxon>Pyricularia</taxon>
    </lineage>
</organism>
<dbReference type="InterPro" id="IPR047122">
    <property type="entry name" value="Trans-enoyl_RdTase-like"/>
</dbReference>
<dbReference type="InterPro" id="IPR036291">
    <property type="entry name" value="NAD(P)-bd_dom_sf"/>
</dbReference>
<dbReference type="CDD" id="cd08249">
    <property type="entry name" value="enoyl_reductase_like"/>
    <property type="match status" value="1"/>
</dbReference>
<dbReference type="PANTHER" id="PTHR45348:SF2">
    <property type="entry name" value="ZINC-TYPE ALCOHOL DEHYDROGENASE-LIKE PROTEIN C2E1P3.01"/>
    <property type="match status" value="1"/>
</dbReference>
<dbReference type="Proteomes" id="UP000294847">
    <property type="component" value="Chromosome 6"/>
</dbReference>
<dbReference type="InterPro" id="IPR011032">
    <property type="entry name" value="GroES-like_sf"/>
</dbReference>
<evidence type="ECO:0000256" key="1">
    <source>
        <dbReference type="ARBA" id="ARBA00008072"/>
    </source>
</evidence>
<dbReference type="SMART" id="SM00829">
    <property type="entry name" value="PKS_ER"/>
    <property type="match status" value="1"/>
</dbReference>
<dbReference type="SUPFAM" id="SSF51735">
    <property type="entry name" value="NAD(P)-binding Rossmann-fold domains"/>
    <property type="match status" value="1"/>
</dbReference>
<sequence>MHHGAEHIANLTCIQILAHADSLIHNFVTRMETVQLRNVEERCVWGLPKVRPILAPFRGRCTTAEMSASKWVGSRNFSSAGACFHICQTVRCKVTTGRLVIKNPGPFQIHYVCAYFGSGRHKNTAGQEYFHQVTAHLTAETHRLSSEMSPETTNVAALLMGVGEDLVLKEQPVPTPGASEVLIRNHALAVNPVDWKLQTLGFMGGPYPKILGADLAGVVVKVGSSVDGFKPGDRVLADSSGIMTQNANHGCFQTFTAVDVSSVTKIPDSTSLTGAATLPLAVDTAGQVFFDNLGLPYPDGPEDKKANSILRGDVLLVWGAAGSVGRAVVQLARILGFEVYATASARHHDALRKLGASFVVDYHSPTAVEELKATAAAAGKRLRVAVDCNTSADSLAHVFGVLSDGNEDARKTVVTMLPLEWVQPSVVAPKDVDISFVDGGKKYTSRLDIQAWLHGKGLPAWLESGEMVPGPYRVVPGGLGGLQAALDELKAGAVSGEKLVVEV</sequence>
<dbReference type="InterPro" id="IPR013149">
    <property type="entry name" value="ADH-like_C"/>
</dbReference>
<evidence type="ECO:0000313" key="4">
    <source>
        <dbReference type="EMBL" id="QBZ64308.1"/>
    </source>
</evidence>
<dbReference type="SUPFAM" id="SSF50129">
    <property type="entry name" value="GroES-like"/>
    <property type="match status" value="1"/>
</dbReference>
<name>A0A4V1C7R5_PYROR</name>
<dbReference type="PANTHER" id="PTHR45348">
    <property type="entry name" value="HYPOTHETICAL OXIDOREDUCTASE (EUROFUNG)"/>
    <property type="match status" value="1"/>
</dbReference>
<accession>A0A4V1C7R5</accession>
<dbReference type="InterPro" id="IPR020843">
    <property type="entry name" value="ER"/>
</dbReference>
<dbReference type="GO" id="GO:0016651">
    <property type="term" value="F:oxidoreductase activity, acting on NAD(P)H"/>
    <property type="evidence" value="ECO:0007669"/>
    <property type="project" value="InterPro"/>
</dbReference>
<evidence type="ECO:0000313" key="5">
    <source>
        <dbReference type="Proteomes" id="UP000294847"/>
    </source>
</evidence>
<evidence type="ECO:0000256" key="2">
    <source>
        <dbReference type="ARBA" id="ARBA00023002"/>
    </source>
</evidence>
<proteinExistence type="inferred from homology"/>
<reference evidence="4 5" key="1">
    <citation type="journal article" date="2019" name="Mol. Biol. Evol.">
        <title>Blast fungal genomes show frequent chromosomal changes, gene gains and losses, and effector gene turnover.</title>
        <authorList>
            <person name="Gomez Luciano L.B."/>
            <person name="Jason Tsai I."/>
            <person name="Chuma I."/>
            <person name="Tosa Y."/>
            <person name="Chen Y.H."/>
            <person name="Li J.Y."/>
            <person name="Li M.Y."/>
            <person name="Jade Lu M.Y."/>
            <person name="Nakayashiki H."/>
            <person name="Li W.H."/>
        </authorList>
    </citation>
    <scope>NUCLEOTIDE SEQUENCE [LARGE SCALE GENOMIC DNA]</scope>
    <source>
        <strain evidence="4">MZ5-1-6</strain>
    </source>
</reference>
<comment type="similarity">
    <text evidence="1">Belongs to the zinc-containing alcohol dehydrogenase family.</text>
</comment>
<keyword evidence="2" id="KW-0560">Oxidoreductase</keyword>
<dbReference type="Gene3D" id="3.40.50.720">
    <property type="entry name" value="NAD(P)-binding Rossmann-like Domain"/>
    <property type="match status" value="1"/>
</dbReference>
<evidence type="ECO:0000259" key="3">
    <source>
        <dbReference type="SMART" id="SM00829"/>
    </source>
</evidence>
<dbReference type="AlphaFoldDB" id="A0A4V1C7R5"/>
<dbReference type="Gene3D" id="3.90.180.10">
    <property type="entry name" value="Medium-chain alcohol dehydrogenases, catalytic domain"/>
    <property type="match status" value="1"/>
</dbReference>
<dbReference type="Pfam" id="PF00107">
    <property type="entry name" value="ADH_zinc_N"/>
    <property type="match status" value="1"/>
</dbReference>
<dbReference type="InterPro" id="IPR013154">
    <property type="entry name" value="ADH-like_N"/>
</dbReference>